<organism evidence="1">
    <name type="scientific">marine sediment metagenome</name>
    <dbReference type="NCBI Taxonomy" id="412755"/>
    <lineage>
        <taxon>unclassified sequences</taxon>
        <taxon>metagenomes</taxon>
        <taxon>ecological metagenomes</taxon>
    </lineage>
</organism>
<gene>
    <name evidence="1" type="ORF">LCGC14_1009990</name>
</gene>
<reference evidence="1" key="1">
    <citation type="journal article" date="2015" name="Nature">
        <title>Complex archaea that bridge the gap between prokaryotes and eukaryotes.</title>
        <authorList>
            <person name="Spang A."/>
            <person name="Saw J.H."/>
            <person name="Jorgensen S.L."/>
            <person name="Zaremba-Niedzwiedzka K."/>
            <person name="Martijn J."/>
            <person name="Lind A.E."/>
            <person name="van Eijk R."/>
            <person name="Schleper C."/>
            <person name="Guy L."/>
            <person name="Ettema T.J."/>
        </authorList>
    </citation>
    <scope>NUCLEOTIDE SEQUENCE</scope>
</reference>
<evidence type="ECO:0000313" key="1">
    <source>
        <dbReference type="EMBL" id="KKN13075.1"/>
    </source>
</evidence>
<dbReference type="EMBL" id="LAZR01003961">
    <property type="protein sequence ID" value="KKN13075.1"/>
    <property type="molecule type" value="Genomic_DNA"/>
</dbReference>
<proteinExistence type="predicted"/>
<protein>
    <submittedName>
        <fullName evidence="1">Uncharacterized protein</fullName>
    </submittedName>
</protein>
<dbReference type="AlphaFoldDB" id="A0A0F9N0L2"/>
<accession>A0A0F9N0L2</accession>
<comment type="caution">
    <text evidence="1">The sequence shown here is derived from an EMBL/GenBank/DDBJ whole genome shotgun (WGS) entry which is preliminary data.</text>
</comment>
<sequence length="73" mass="8358">MTKTKAKRRITRRIVNAKRHVTGYVIAKKTYSVAQTRQMAQRGQVVGVRVVGNHIQAVNGRRRLSDLPFTVQR</sequence>
<name>A0A0F9N0L2_9ZZZZ</name>